<name>A0ABW7Z7P3_9ACTN</name>
<dbReference type="SUPFAM" id="SSF52540">
    <property type="entry name" value="P-loop containing nucleoside triphosphate hydrolases"/>
    <property type="match status" value="1"/>
</dbReference>
<feature type="domain" description="DNA2/NAM7 helicase-like C-terminal" evidence="8">
    <location>
        <begin position="899"/>
        <end position="1094"/>
    </location>
</feature>
<accession>A0ABW7Z7P3</accession>
<keyword evidence="11" id="KW-1185">Reference proteome</keyword>
<protein>
    <submittedName>
        <fullName evidence="10">AAA domain-containing protein</fullName>
    </submittedName>
</protein>
<dbReference type="InterPro" id="IPR041677">
    <property type="entry name" value="DNA2/NAM7_AAA_11"/>
</dbReference>
<dbReference type="CDD" id="cd18808">
    <property type="entry name" value="SF1_C_Upf1"/>
    <property type="match status" value="1"/>
</dbReference>
<proteinExistence type="inferred from homology"/>
<reference evidence="10 11" key="1">
    <citation type="submission" date="2024-10" db="EMBL/GenBank/DDBJ databases">
        <title>The Natural Products Discovery Center: Release of the First 8490 Sequenced Strains for Exploring Actinobacteria Biosynthetic Diversity.</title>
        <authorList>
            <person name="Kalkreuter E."/>
            <person name="Kautsar S.A."/>
            <person name="Yang D."/>
            <person name="Bader C.D."/>
            <person name="Teijaro C.N."/>
            <person name="Fluegel L."/>
            <person name="Davis C.M."/>
            <person name="Simpson J.R."/>
            <person name="Lauterbach L."/>
            <person name="Steele A.D."/>
            <person name="Gui C."/>
            <person name="Meng S."/>
            <person name="Li G."/>
            <person name="Viehrig K."/>
            <person name="Ye F."/>
            <person name="Su P."/>
            <person name="Kiefer A.F."/>
            <person name="Nichols A."/>
            <person name="Cepeda A.J."/>
            <person name="Yan W."/>
            <person name="Fan B."/>
            <person name="Jiang Y."/>
            <person name="Adhikari A."/>
            <person name="Zheng C.-J."/>
            <person name="Schuster L."/>
            <person name="Cowan T.M."/>
            <person name="Smanski M.J."/>
            <person name="Chevrette M.G."/>
            <person name="De Carvalho L.P.S."/>
            <person name="Shen B."/>
        </authorList>
    </citation>
    <scope>NUCLEOTIDE SEQUENCE [LARGE SCALE GENOMIC DNA]</scope>
    <source>
        <strain evidence="10 11">NPDC050545</strain>
    </source>
</reference>
<gene>
    <name evidence="10" type="ORF">ACIBG2_42965</name>
</gene>
<evidence type="ECO:0000256" key="2">
    <source>
        <dbReference type="ARBA" id="ARBA00022741"/>
    </source>
</evidence>
<evidence type="ECO:0000256" key="1">
    <source>
        <dbReference type="ARBA" id="ARBA00007913"/>
    </source>
</evidence>
<dbReference type="InterPro" id="IPR050534">
    <property type="entry name" value="Coronavir_polyprotein_1ab"/>
</dbReference>
<keyword evidence="4" id="KW-0347">Helicase</keyword>
<keyword evidence="2" id="KW-0547">Nucleotide-binding</keyword>
<evidence type="ECO:0000259" key="8">
    <source>
        <dbReference type="Pfam" id="PF13087"/>
    </source>
</evidence>
<feature type="domain" description="DNA2/NAM7 helicase helicase" evidence="7">
    <location>
        <begin position="761"/>
        <end position="872"/>
    </location>
</feature>
<evidence type="ECO:0000313" key="11">
    <source>
        <dbReference type="Proteomes" id="UP001612741"/>
    </source>
</evidence>
<dbReference type="RefSeq" id="WP_397089963.1">
    <property type="nucleotide sequence ID" value="NZ_JBITGY010000014.1"/>
</dbReference>
<keyword evidence="3" id="KW-0378">Hydrolase</keyword>
<evidence type="ECO:0000256" key="6">
    <source>
        <dbReference type="SAM" id="MobiDB-lite"/>
    </source>
</evidence>
<dbReference type="Proteomes" id="UP001612741">
    <property type="component" value="Unassembled WGS sequence"/>
</dbReference>
<comment type="caution">
    <text evidence="10">The sequence shown here is derived from an EMBL/GenBank/DDBJ whole genome shotgun (WGS) entry which is preliminary data.</text>
</comment>
<evidence type="ECO:0000259" key="9">
    <source>
        <dbReference type="Pfam" id="PF18741"/>
    </source>
</evidence>
<keyword evidence="5" id="KW-0067">ATP-binding</keyword>
<dbReference type="Gene3D" id="3.40.50.300">
    <property type="entry name" value="P-loop containing nucleotide triphosphate hydrolases"/>
    <property type="match status" value="3"/>
</dbReference>
<dbReference type="Pfam" id="PF13086">
    <property type="entry name" value="AAA_11"/>
    <property type="match status" value="2"/>
</dbReference>
<dbReference type="PANTHER" id="PTHR43788:SF8">
    <property type="entry name" value="DNA-BINDING PROTEIN SMUBP-2"/>
    <property type="match status" value="1"/>
</dbReference>
<evidence type="ECO:0000256" key="4">
    <source>
        <dbReference type="ARBA" id="ARBA00022806"/>
    </source>
</evidence>
<dbReference type="InterPro" id="IPR027417">
    <property type="entry name" value="P-loop_NTPase"/>
</dbReference>
<sequence length="1353" mass="152870">MSHGIDAARQEVVRNAAARWADDLIDVGRNNTLLYSNNTGPTSLDLTHATPEAITRLLAGKRVQLSALFHDHERRETACRRARNLRKKILLFQEEQGIEAGHLVRGLVRVTPSSRKMTTAPLRAPLLMQTLAVHARTTTASDFTLQLSEEAVVNPVLVYTLDRLLGVDLETLTQKIENLLREVADPMDQVHQAYRMLEEAITGSGHASRLEPLLLAGVFSYDKLPMVKELSTCESLMAEHPVIAAIAGDTSARDEVLEEATIDPAGSSDAIRPQDEFLVCDTDSSQQRAISRALAGRHVLIAGPPGTGKTQTIANIIACMAARGRRILFVAEKRAAIEAVVDRLAKTSLDHLVFDLHDSRINRRRVAEQITETLDRAFTEPPVDFSHLHQKLERCRSAALRHNEELHTPQEPWGISFYQAISQLMALTNDGYPSLQLPYGALRKLNETIIRELERELQQFVDLDGPQIRNGLSYWSQSPVREQHELDDLVVRLERLAKSAVLMEVHDLLGDLADHAKLIRPTTVGEWQSLLDLLNGVSRTLSTLGPRAFDEELVDLHYATGDRAWRTANPQGMSWWRRLILHWRARRLVVAGPRHLQALHEALTNALNQLDQWYHRGIGDSVPREVDGLAHATRRHQQVLADINVLSRHAPLGDLDLRTPFHIQRIMNQLHDDLNTLYRMPGLNHLSDHFQQLGLTSLLDASATTGASVERIVETMRNAWLNAVIDEMRRTSSYWRAFSDKGHNRTVEQFRQADKAHHESAASRIRRNVARRIRETSDTHRDQSVLVRQQAKRQRGHMPLRGLIDKAPDVLLTAFPCWAMSPIVVSRMLPAQRLFDVVIFDEASQVLPQDAIPSIMRGRQLIVAGDDQQLPPSNQFKKALAGFTEFEEDEDYDDLGYYESILVRMSSLIPHQSMLTWHYRSRDERLIAFSNQHFYKNALTTFPGTSQESPLRLVTVDGTALPGQSGSSVEEVEKVVQLVLEHAEHHPDKTLGVISMGVKHAERIEKKLHEALKDRPERAAFFSDEKDAGSRFFIKNLENVQGDERDVTILSIGYAKLPGGKLRQHFGDLNKSGGDRRLNVAITRARSRMTVVSSFHPYDLRPQEAKYRAVELLQRFLQYAEQQCSLNYTTGSRPALNGFERSVQKAMEAAGLPAYPQWGTAGYWLDFALAHPARPGQMVLAVETDGERYHMAASARDRDRLRQEHLERLGWRFHRIWSAEWLRDPDGQLGEIIRAWQQAVTNADRLVEGGQSSAAESARTHRQPANQAPGRKHRERGPRPSVEAGRKITDYSDSELVSLCYWMLEDGLQIPRDDRVRAAADELGFKRRGRLIVESLEAAFDKAQLMYDRQGGE</sequence>
<feature type="region of interest" description="Disordered" evidence="6">
    <location>
        <begin position="1247"/>
        <end position="1286"/>
    </location>
</feature>
<dbReference type="Pfam" id="PF18741">
    <property type="entry name" value="MTES_1575"/>
    <property type="match status" value="1"/>
</dbReference>
<feature type="domain" description="Restriction endonuclease type II-like" evidence="9">
    <location>
        <begin position="1139"/>
        <end position="1234"/>
    </location>
</feature>
<evidence type="ECO:0000256" key="3">
    <source>
        <dbReference type="ARBA" id="ARBA00022801"/>
    </source>
</evidence>
<dbReference type="EMBL" id="JBITGY010000014">
    <property type="protein sequence ID" value="MFI6504207.1"/>
    <property type="molecule type" value="Genomic_DNA"/>
</dbReference>
<dbReference type="Pfam" id="PF13087">
    <property type="entry name" value="AAA_12"/>
    <property type="match status" value="1"/>
</dbReference>
<evidence type="ECO:0000313" key="10">
    <source>
        <dbReference type="EMBL" id="MFI6504207.1"/>
    </source>
</evidence>
<evidence type="ECO:0000256" key="5">
    <source>
        <dbReference type="ARBA" id="ARBA00022840"/>
    </source>
</evidence>
<dbReference type="SUPFAM" id="SSF52980">
    <property type="entry name" value="Restriction endonuclease-like"/>
    <property type="match status" value="1"/>
</dbReference>
<feature type="domain" description="DNA2/NAM7 helicase helicase" evidence="7">
    <location>
        <begin position="282"/>
        <end position="365"/>
    </location>
</feature>
<dbReference type="InterPro" id="IPR047187">
    <property type="entry name" value="SF1_C_Upf1"/>
</dbReference>
<dbReference type="InterPro" id="IPR041679">
    <property type="entry name" value="DNA2/NAM7-like_C"/>
</dbReference>
<dbReference type="InterPro" id="IPR011335">
    <property type="entry name" value="Restrct_endonuc-II-like"/>
</dbReference>
<dbReference type="PANTHER" id="PTHR43788">
    <property type="entry name" value="DNA2/NAM7 HELICASE FAMILY MEMBER"/>
    <property type="match status" value="1"/>
</dbReference>
<dbReference type="Gene3D" id="3.40.960.10">
    <property type="entry name" value="VSR Endonuclease"/>
    <property type="match status" value="1"/>
</dbReference>
<evidence type="ECO:0000259" key="7">
    <source>
        <dbReference type="Pfam" id="PF13086"/>
    </source>
</evidence>
<dbReference type="InterPro" id="IPR049468">
    <property type="entry name" value="Restrct_endonuc-II-like_dom"/>
</dbReference>
<organism evidence="10 11">
    <name type="scientific">Nonomuraea typhae</name>
    <dbReference type="NCBI Taxonomy" id="2603600"/>
    <lineage>
        <taxon>Bacteria</taxon>
        <taxon>Bacillati</taxon>
        <taxon>Actinomycetota</taxon>
        <taxon>Actinomycetes</taxon>
        <taxon>Streptosporangiales</taxon>
        <taxon>Streptosporangiaceae</taxon>
        <taxon>Nonomuraea</taxon>
    </lineage>
</organism>
<comment type="similarity">
    <text evidence="1">Belongs to the DNA2/NAM7 helicase family.</text>
</comment>